<dbReference type="SUPFAM" id="SSF52172">
    <property type="entry name" value="CheY-like"/>
    <property type="match status" value="1"/>
</dbReference>
<feature type="domain" description="HTH luxR-type" evidence="6">
    <location>
        <begin position="142"/>
        <end position="207"/>
    </location>
</feature>
<gene>
    <name evidence="8" type="ORF">JI746_25845</name>
</gene>
<dbReference type="InterPro" id="IPR001789">
    <property type="entry name" value="Sig_transdc_resp-reg_receiver"/>
</dbReference>
<dbReference type="Pfam" id="PF00072">
    <property type="entry name" value="Response_reg"/>
    <property type="match status" value="1"/>
</dbReference>
<keyword evidence="2" id="KW-0805">Transcription regulation</keyword>
<dbReference type="InterPro" id="IPR000792">
    <property type="entry name" value="Tscrpt_reg_LuxR_C"/>
</dbReference>
<dbReference type="InterPro" id="IPR058245">
    <property type="entry name" value="NreC/VraR/RcsB-like_REC"/>
</dbReference>
<dbReference type="InterPro" id="IPR011006">
    <property type="entry name" value="CheY-like_superfamily"/>
</dbReference>
<dbReference type="CDD" id="cd17535">
    <property type="entry name" value="REC_NarL-like"/>
    <property type="match status" value="1"/>
</dbReference>
<feature type="domain" description="Response regulatory" evidence="7">
    <location>
        <begin position="3"/>
        <end position="119"/>
    </location>
</feature>
<dbReference type="EMBL" id="JAEQND010000019">
    <property type="protein sequence ID" value="MBL0428555.1"/>
    <property type="molecule type" value="Genomic_DNA"/>
</dbReference>
<dbReference type="CDD" id="cd06170">
    <property type="entry name" value="LuxR_C_like"/>
    <property type="match status" value="1"/>
</dbReference>
<dbReference type="SMART" id="SM00448">
    <property type="entry name" value="REC"/>
    <property type="match status" value="1"/>
</dbReference>
<feature type="modified residue" description="4-aspartylphosphate" evidence="5">
    <location>
        <position position="54"/>
    </location>
</feature>
<keyword evidence="9" id="KW-1185">Reference proteome</keyword>
<evidence type="ECO:0000259" key="7">
    <source>
        <dbReference type="PROSITE" id="PS50110"/>
    </source>
</evidence>
<evidence type="ECO:0000313" key="8">
    <source>
        <dbReference type="EMBL" id="MBL0428555.1"/>
    </source>
</evidence>
<dbReference type="Gene3D" id="3.40.50.2300">
    <property type="match status" value="1"/>
</dbReference>
<dbReference type="SMART" id="SM00421">
    <property type="entry name" value="HTH_LUXR"/>
    <property type="match status" value="1"/>
</dbReference>
<protein>
    <submittedName>
        <fullName evidence="8">Response regulator transcription factor</fullName>
    </submittedName>
</protein>
<dbReference type="SUPFAM" id="SSF46894">
    <property type="entry name" value="C-terminal effector domain of the bipartite response regulators"/>
    <property type="match status" value="1"/>
</dbReference>
<evidence type="ECO:0000256" key="2">
    <source>
        <dbReference type="ARBA" id="ARBA00023015"/>
    </source>
</evidence>
<evidence type="ECO:0000256" key="1">
    <source>
        <dbReference type="ARBA" id="ARBA00022553"/>
    </source>
</evidence>
<evidence type="ECO:0000256" key="3">
    <source>
        <dbReference type="ARBA" id="ARBA00023125"/>
    </source>
</evidence>
<comment type="caution">
    <text evidence="8">The sequence shown here is derived from an EMBL/GenBank/DDBJ whole genome shotgun (WGS) entry which is preliminary data.</text>
</comment>
<dbReference type="PROSITE" id="PS50043">
    <property type="entry name" value="HTH_LUXR_2"/>
    <property type="match status" value="1"/>
</dbReference>
<keyword evidence="1 5" id="KW-0597">Phosphoprotein</keyword>
<keyword evidence="4" id="KW-0804">Transcription</keyword>
<name>A0ABS1JW61_9BURK</name>
<dbReference type="PANTHER" id="PTHR43214">
    <property type="entry name" value="TWO-COMPONENT RESPONSE REGULATOR"/>
    <property type="match status" value="1"/>
</dbReference>
<evidence type="ECO:0000256" key="4">
    <source>
        <dbReference type="ARBA" id="ARBA00023163"/>
    </source>
</evidence>
<dbReference type="PROSITE" id="PS00622">
    <property type="entry name" value="HTH_LUXR_1"/>
    <property type="match status" value="1"/>
</dbReference>
<dbReference type="RefSeq" id="WP_201693197.1">
    <property type="nucleotide sequence ID" value="NZ_JAEQND010000019.1"/>
</dbReference>
<dbReference type="Pfam" id="PF00196">
    <property type="entry name" value="GerE"/>
    <property type="match status" value="1"/>
</dbReference>
<dbReference type="PROSITE" id="PS50110">
    <property type="entry name" value="RESPONSE_REGULATORY"/>
    <property type="match status" value="1"/>
</dbReference>
<sequence>MIRIVIADDHAIVREGLKRIVGDAEDLKVAGEAADGTEVMKAVRELEFDILVLDLSMPGRSGMELIKLVKSEKPKLRILVLSMHQETQYAVRAIKSGASGYLTKESAPAQLQQAIRKIAGGGAYISAEVAEQLALGAMPGGDTLPHESLSDREFEVFRLLVGGEAVSDIAHKLNLSVKTVSTHKANLMQKLGLSNQTELVRYALKHGLTDPLS</sequence>
<evidence type="ECO:0000313" key="9">
    <source>
        <dbReference type="Proteomes" id="UP000622707"/>
    </source>
</evidence>
<dbReference type="InterPro" id="IPR016032">
    <property type="entry name" value="Sig_transdc_resp-reg_C-effctor"/>
</dbReference>
<dbReference type="PANTHER" id="PTHR43214:SF41">
    <property type="entry name" value="NITRATE_NITRITE RESPONSE REGULATOR PROTEIN NARP"/>
    <property type="match status" value="1"/>
</dbReference>
<organism evidence="8 9">
    <name type="scientific">Ramlibacter alkalitolerans</name>
    <dbReference type="NCBI Taxonomy" id="2039631"/>
    <lineage>
        <taxon>Bacteria</taxon>
        <taxon>Pseudomonadati</taxon>
        <taxon>Pseudomonadota</taxon>
        <taxon>Betaproteobacteria</taxon>
        <taxon>Burkholderiales</taxon>
        <taxon>Comamonadaceae</taxon>
        <taxon>Ramlibacter</taxon>
    </lineage>
</organism>
<dbReference type="InterPro" id="IPR039420">
    <property type="entry name" value="WalR-like"/>
</dbReference>
<keyword evidence="3" id="KW-0238">DNA-binding</keyword>
<accession>A0ABS1JW61</accession>
<proteinExistence type="predicted"/>
<dbReference type="PRINTS" id="PR00038">
    <property type="entry name" value="HTHLUXR"/>
</dbReference>
<evidence type="ECO:0000256" key="5">
    <source>
        <dbReference type="PROSITE-ProRule" id="PRU00169"/>
    </source>
</evidence>
<reference evidence="8 9" key="1">
    <citation type="journal article" date="2017" name="Int. J. Syst. Evol. Microbiol.">
        <title>Ramlibacter alkalitolerans sp. nov., alkali-tolerant bacterium isolated from soil of ginseng.</title>
        <authorList>
            <person name="Lee D.H."/>
            <person name="Cha C.J."/>
        </authorList>
    </citation>
    <scope>NUCLEOTIDE SEQUENCE [LARGE SCALE GENOMIC DNA]</scope>
    <source>
        <strain evidence="8 9">KACC 19305</strain>
    </source>
</reference>
<dbReference type="Proteomes" id="UP000622707">
    <property type="component" value="Unassembled WGS sequence"/>
</dbReference>
<evidence type="ECO:0000259" key="6">
    <source>
        <dbReference type="PROSITE" id="PS50043"/>
    </source>
</evidence>